<keyword evidence="5 9" id="KW-0812">Transmembrane</keyword>
<evidence type="ECO:0000313" key="11">
    <source>
        <dbReference type="Proteomes" id="UP000812440"/>
    </source>
</evidence>
<feature type="transmembrane region" description="Helical" evidence="9">
    <location>
        <begin position="78"/>
        <end position="101"/>
    </location>
</feature>
<evidence type="ECO:0000256" key="2">
    <source>
        <dbReference type="ARBA" id="ARBA00004502"/>
    </source>
</evidence>
<organism evidence="10 11">
    <name type="scientific">Hymenochirus boettgeri</name>
    <name type="common">Congo dwarf clawed frog</name>
    <dbReference type="NCBI Taxonomy" id="247094"/>
    <lineage>
        <taxon>Eukaryota</taxon>
        <taxon>Metazoa</taxon>
        <taxon>Chordata</taxon>
        <taxon>Craniata</taxon>
        <taxon>Vertebrata</taxon>
        <taxon>Euteleostomi</taxon>
        <taxon>Amphibia</taxon>
        <taxon>Batrachia</taxon>
        <taxon>Anura</taxon>
        <taxon>Pipoidea</taxon>
        <taxon>Pipidae</taxon>
        <taxon>Pipinae</taxon>
        <taxon>Hymenochirus</taxon>
    </lineage>
</organism>
<accession>A0A8T2IM93</accession>
<comment type="subcellular location">
    <subcellularLocation>
        <location evidence="1">Endoplasmic reticulum membrane</location>
        <topology evidence="1">Multi-pass membrane protein</topology>
    </subcellularLocation>
    <subcellularLocation>
        <location evidence="2">Lipid droplet</location>
    </subcellularLocation>
</comment>
<gene>
    <name evidence="10" type="ORF">GDO86_017411</name>
</gene>
<name>A0A8T2IM93_9PIPI</name>
<dbReference type="InterPro" id="IPR029709">
    <property type="entry name" value="LDAF1"/>
</dbReference>
<dbReference type="Proteomes" id="UP000812440">
    <property type="component" value="Chromosome 9"/>
</dbReference>
<evidence type="ECO:0000313" key="10">
    <source>
        <dbReference type="EMBL" id="KAG8433112.1"/>
    </source>
</evidence>
<dbReference type="PANTHER" id="PTHR14275:SF0">
    <property type="entry name" value="LIPID DROPLET ASSEMBLY FACTOR 1"/>
    <property type="match status" value="1"/>
</dbReference>
<comment type="similarity">
    <text evidence="3">Belongs to the LDAF1 family.</text>
</comment>
<sequence>MKMASPESLYREKMQDLQKQLNNVMETINSNAKVEAFLNSRVGQYLDQHPFVSFSLLVFVALSLVPVGLFLTVIAGTAIAACIGVLIIEGFVISVGGLVLLCVLGGLVVVSLGVSAVLCVFYVVVSSVLNYTHAYRMALKSKTTELSEEIPAPEKTFKNS</sequence>
<evidence type="ECO:0000256" key="9">
    <source>
        <dbReference type="SAM" id="Phobius"/>
    </source>
</evidence>
<evidence type="ECO:0000256" key="6">
    <source>
        <dbReference type="ARBA" id="ARBA00022824"/>
    </source>
</evidence>
<keyword evidence="8 9" id="KW-0472">Membrane</keyword>
<evidence type="ECO:0008006" key="12">
    <source>
        <dbReference type="Google" id="ProtNLM"/>
    </source>
</evidence>
<keyword evidence="7 9" id="KW-1133">Transmembrane helix</keyword>
<proteinExistence type="inferred from homology"/>
<comment type="caution">
    <text evidence="10">The sequence shown here is derived from an EMBL/GenBank/DDBJ whole genome shotgun (WGS) entry which is preliminary data.</text>
</comment>
<evidence type="ECO:0000256" key="4">
    <source>
        <dbReference type="ARBA" id="ARBA00022677"/>
    </source>
</evidence>
<reference evidence="10" key="1">
    <citation type="thesis" date="2020" institute="ProQuest LLC" country="789 East Eisenhower Parkway, Ann Arbor, MI, USA">
        <title>Comparative Genomics and Chromosome Evolution.</title>
        <authorList>
            <person name="Mudd A.B."/>
        </authorList>
    </citation>
    <scope>NUCLEOTIDE SEQUENCE</scope>
    <source>
        <strain evidence="10">Female2</strain>
        <tissue evidence="10">Blood</tissue>
    </source>
</reference>
<dbReference type="OrthoDB" id="9943433at2759"/>
<feature type="transmembrane region" description="Helical" evidence="9">
    <location>
        <begin position="107"/>
        <end position="132"/>
    </location>
</feature>
<feature type="transmembrane region" description="Helical" evidence="9">
    <location>
        <begin position="51"/>
        <end position="71"/>
    </location>
</feature>
<evidence type="ECO:0000256" key="1">
    <source>
        <dbReference type="ARBA" id="ARBA00004477"/>
    </source>
</evidence>
<dbReference type="EMBL" id="JAACNH010000009">
    <property type="protein sequence ID" value="KAG8433112.1"/>
    <property type="molecule type" value="Genomic_DNA"/>
</dbReference>
<dbReference type="GO" id="GO:0005811">
    <property type="term" value="C:lipid droplet"/>
    <property type="evidence" value="ECO:0007669"/>
    <property type="project" value="UniProtKB-SubCell"/>
</dbReference>
<dbReference type="PANTHER" id="PTHR14275">
    <property type="entry name" value="PROMETHIN"/>
    <property type="match status" value="1"/>
</dbReference>
<evidence type="ECO:0000256" key="7">
    <source>
        <dbReference type="ARBA" id="ARBA00022989"/>
    </source>
</evidence>
<dbReference type="GO" id="GO:0005789">
    <property type="term" value="C:endoplasmic reticulum membrane"/>
    <property type="evidence" value="ECO:0007669"/>
    <property type="project" value="UniProtKB-SubCell"/>
</dbReference>
<evidence type="ECO:0000256" key="3">
    <source>
        <dbReference type="ARBA" id="ARBA00007618"/>
    </source>
</evidence>
<keyword evidence="11" id="KW-1185">Reference proteome</keyword>
<protein>
    <recommendedName>
        <fullName evidence="12">Promethin</fullName>
    </recommendedName>
</protein>
<dbReference type="AlphaFoldDB" id="A0A8T2IM93"/>
<evidence type="ECO:0000256" key="5">
    <source>
        <dbReference type="ARBA" id="ARBA00022692"/>
    </source>
</evidence>
<evidence type="ECO:0000256" key="8">
    <source>
        <dbReference type="ARBA" id="ARBA00023136"/>
    </source>
</evidence>
<keyword evidence="4" id="KW-0551">Lipid droplet</keyword>
<dbReference type="Pfam" id="PF16015">
    <property type="entry name" value="Promethin"/>
    <property type="match status" value="1"/>
</dbReference>
<keyword evidence="6" id="KW-0256">Endoplasmic reticulum</keyword>